<dbReference type="SUPFAM" id="SSF111126">
    <property type="entry name" value="Ligand-binding domain in the NO signalling and Golgi transport"/>
    <property type="match status" value="1"/>
</dbReference>
<dbReference type="InterPro" id="IPR004096">
    <property type="entry name" value="V4R"/>
</dbReference>
<dbReference type="InterPro" id="IPR024096">
    <property type="entry name" value="NO_sig/Golgi_transp_ligand-bd"/>
</dbReference>
<accession>A0ABT3BD32</accession>
<organism evidence="2 3">
    <name type="scientific">Roseobacter sinensis</name>
    <dbReference type="NCBI Taxonomy" id="2931391"/>
    <lineage>
        <taxon>Bacteria</taxon>
        <taxon>Pseudomonadati</taxon>
        <taxon>Pseudomonadota</taxon>
        <taxon>Alphaproteobacteria</taxon>
        <taxon>Rhodobacterales</taxon>
        <taxon>Roseobacteraceae</taxon>
        <taxon>Roseobacter</taxon>
    </lineage>
</organism>
<feature type="domain" description="4-vinyl reductase 4VR" evidence="1">
    <location>
        <begin position="131"/>
        <end position="193"/>
    </location>
</feature>
<dbReference type="EMBL" id="JALIEB010000004">
    <property type="protein sequence ID" value="MCV3271314.1"/>
    <property type="molecule type" value="Genomic_DNA"/>
</dbReference>
<evidence type="ECO:0000313" key="3">
    <source>
        <dbReference type="Proteomes" id="UP001208690"/>
    </source>
</evidence>
<evidence type="ECO:0000313" key="2">
    <source>
        <dbReference type="EMBL" id="MCV3271314.1"/>
    </source>
</evidence>
<dbReference type="Proteomes" id="UP001208690">
    <property type="component" value="Unassembled WGS sequence"/>
</dbReference>
<keyword evidence="3" id="KW-1185">Reference proteome</keyword>
<comment type="caution">
    <text evidence="2">The sequence shown here is derived from an EMBL/GenBank/DDBJ whole genome shotgun (WGS) entry which is preliminary data.</text>
</comment>
<dbReference type="InterPro" id="IPR010249">
    <property type="entry name" value="BchJ"/>
</dbReference>
<dbReference type="Pfam" id="PF02830">
    <property type="entry name" value="V4R"/>
    <property type="match status" value="1"/>
</dbReference>
<sequence>MAGAAEGLIGPNAVLQMLPQIERLGGRDRVDRMLAAAGILEVPDGSAMIPEGDAARLHRLIRAEEPVLAPELAAAAGDATARYILAHRIPKAAQHLMRVLPAWGAVRLLSRAIAAHAWTFAGSGEFSAQSPWRFEILSNPVIRGEVSTTPLCAWHAAVFEGLYRTLVHPACRCVETRCGAQPGCDTCAFEISLAATNPSR</sequence>
<dbReference type="RefSeq" id="WP_263843641.1">
    <property type="nucleotide sequence ID" value="NZ_JALIEB010000004.1"/>
</dbReference>
<proteinExistence type="predicted"/>
<gene>
    <name evidence="2" type="primary">bchJ</name>
    <name evidence="2" type="ORF">MUB52_07740</name>
</gene>
<evidence type="ECO:0000259" key="1">
    <source>
        <dbReference type="SMART" id="SM00989"/>
    </source>
</evidence>
<dbReference type="SMART" id="SM00989">
    <property type="entry name" value="V4R"/>
    <property type="match status" value="1"/>
</dbReference>
<protein>
    <submittedName>
        <fullName evidence="2">Bacteriochlorophyll 4-vinyl reductase</fullName>
    </submittedName>
</protein>
<name>A0ABT3BD32_9RHOB</name>
<reference evidence="2 3" key="1">
    <citation type="submission" date="2022-04" db="EMBL/GenBank/DDBJ databases">
        <title>Roseobacter sp. WL0113 is a bacterium isolated from neritic sediment.</title>
        <authorList>
            <person name="Wang L."/>
            <person name="He W."/>
            <person name="Zhang D.-F."/>
        </authorList>
    </citation>
    <scope>NUCLEOTIDE SEQUENCE [LARGE SCALE GENOMIC DNA]</scope>
    <source>
        <strain evidence="2 3">WL0113</strain>
    </source>
</reference>
<dbReference type="NCBIfam" id="TIGR02019">
    <property type="entry name" value="BchJ"/>
    <property type="match status" value="1"/>
</dbReference>